<dbReference type="Pfam" id="PF00657">
    <property type="entry name" value="Lipase_GDSL"/>
    <property type="match status" value="1"/>
</dbReference>
<dbReference type="EMBL" id="MLFT02000061">
    <property type="protein sequence ID" value="PHT29977.1"/>
    <property type="molecule type" value="Genomic_DNA"/>
</dbReference>
<dbReference type="Proteomes" id="UP000224567">
    <property type="component" value="Unassembled WGS sequence"/>
</dbReference>
<dbReference type="Gene3D" id="3.40.50.1110">
    <property type="entry name" value="SGNH hydrolase"/>
    <property type="match status" value="1"/>
</dbReference>
<accession>A0A2G2VAG7</accession>
<dbReference type="PANTHER" id="PTHR45642:SF138">
    <property type="entry name" value="GDSL ESTERASE_LIPASE EXL3-LIKE"/>
    <property type="match status" value="1"/>
</dbReference>
<comment type="caution">
    <text evidence="2">The sequence shown here is derived from an EMBL/GenBank/DDBJ whole genome shotgun (WGS) entry which is preliminary data.</text>
</comment>
<evidence type="ECO:0000256" key="1">
    <source>
        <dbReference type="ARBA" id="ARBA00008668"/>
    </source>
</evidence>
<dbReference type="GO" id="GO:0005576">
    <property type="term" value="C:extracellular region"/>
    <property type="evidence" value="ECO:0007669"/>
    <property type="project" value="TreeGrafter"/>
</dbReference>
<dbReference type="OrthoDB" id="1600564at2759"/>
<dbReference type="PANTHER" id="PTHR45642">
    <property type="entry name" value="GDSL ESTERASE/LIPASE EXL3"/>
    <property type="match status" value="1"/>
</dbReference>
<gene>
    <name evidence="2" type="ORF">CQW23_30427</name>
</gene>
<comment type="similarity">
    <text evidence="1">Belongs to the 'GDSL' lipolytic enzyme family.</text>
</comment>
<dbReference type="GO" id="GO:0016788">
    <property type="term" value="F:hydrolase activity, acting on ester bonds"/>
    <property type="evidence" value="ECO:0007669"/>
    <property type="project" value="InterPro"/>
</dbReference>
<name>A0A2G2VAG7_CAPBA</name>
<organism evidence="2 3">
    <name type="scientific">Capsicum baccatum</name>
    <name type="common">Peruvian pepper</name>
    <dbReference type="NCBI Taxonomy" id="33114"/>
    <lineage>
        <taxon>Eukaryota</taxon>
        <taxon>Viridiplantae</taxon>
        <taxon>Streptophyta</taxon>
        <taxon>Embryophyta</taxon>
        <taxon>Tracheophyta</taxon>
        <taxon>Spermatophyta</taxon>
        <taxon>Magnoliopsida</taxon>
        <taxon>eudicotyledons</taxon>
        <taxon>Gunneridae</taxon>
        <taxon>Pentapetalae</taxon>
        <taxon>asterids</taxon>
        <taxon>lamiids</taxon>
        <taxon>Solanales</taxon>
        <taxon>Solanaceae</taxon>
        <taxon>Solanoideae</taxon>
        <taxon>Capsiceae</taxon>
        <taxon>Capsicum</taxon>
    </lineage>
</organism>
<proteinExistence type="inferred from homology"/>
<keyword evidence="3" id="KW-1185">Reference proteome</keyword>
<reference evidence="3" key="2">
    <citation type="journal article" date="2017" name="J. Anim. Genet.">
        <title>Multiple reference genome sequences of hot pepper reveal the massive evolution of plant disease resistance genes by retroduplication.</title>
        <authorList>
            <person name="Kim S."/>
            <person name="Park J."/>
            <person name="Yeom S.-I."/>
            <person name="Kim Y.-M."/>
            <person name="Seo E."/>
            <person name="Kim K.-T."/>
            <person name="Kim M.-S."/>
            <person name="Lee J.M."/>
            <person name="Cheong K."/>
            <person name="Shin H.-S."/>
            <person name="Kim S.-B."/>
            <person name="Han K."/>
            <person name="Lee J."/>
            <person name="Park M."/>
            <person name="Lee H.-A."/>
            <person name="Lee H.-Y."/>
            <person name="Lee Y."/>
            <person name="Oh S."/>
            <person name="Lee J.H."/>
            <person name="Choi E."/>
            <person name="Choi E."/>
            <person name="Lee S.E."/>
            <person name="Jeon J."/>
            <person name="Kim H."/>
            <person name="Choi G."/>
            <person name="Song H."/>
            <person name="Lee J."/>
            <person name="Lee S.-C."/>
            <person name="Kwon J.-K."/>
            <person name="Lee H.-Y."/>
            <person name="Koo N."/>
            <person name="Hong Y."/>
            <person name="Kim R.W."/>
            <person name="Kang W.-H."/>
            <person name="Huh J.H."/>
            <person name="Kang B.-C."/>
            <person name="Yang T.-J."/>
            <person name="Lee Y.-H."/>
            <person name="Bennetzen J.L."/>
            <person name="Choi D."/>
        </authorList>
    </citation>
    <scope>NUCLEOTIDE SEQUENCE [LARGE SCALE GENOMIC DNA]</scope>
    <source>
        <strain evidence="3">cv. PBC81</strain>
    </source>
</reference>
<dbReference type="AlphaFoldDB" id="A0A2G2VAG7"/>
<reference evidence="2 3" key="1">
    <citation type="journal article" date="2017" name="Genome Biol.">
        <title>New reference genome sequences of hot pepper reveal the massive evolution of plant disease-resistance genes by retroduplication.</title>
        <authorList>
            <person name="Kim S."/>
            <person name="Park J."/>
            <person name="Yeom S.I."/>
            <person name="Kim Y.M."/>
            <person name="Seo E."/>
            <person name="Kim K.T."/>
            <person name="Kim M.S."/>
            <person name="Lee J.M."/>
            <person name="Cheong K."/>
            <person name="Shin H.S."/>
            <person name="Kim S.B."/>
            <person name="Han K."/>
            <person name="Lee J."/>
            <person name="Park M."/>
            <person name="Lee H.A."/>
            <person name="Lee H.Y."/>
            <person name="Lee Y."/>
            <person name="Oh S."/>
            <person name="Lee J.H."/>
            <person name="Choi E."/>
            <person name="Choi E."/>
            <person name="Lee S.E."/>
            <person name="Jeon J."/>
            <person name="Kim H."/>
            <person name="Choi G."/>
            <person name="Song H."/>
            <person name="Lee J."/>
            <person name="Lee S.C."/>
            <person name="Kwon J.K."/>
            <person name="Lee H.Y."/>
            <person name="Koo N."/>
            <person name="Hong Y."/>
            <person name="Kim R.W."/>
            <person name="Kang W.H."/>
            <person name="Huh J.H."/>
            <person name="Kang B.C."/>
            <person name="Yang T.J."/>
            <person name="Lee Y.H."/>
            <person name="Bennetzen J.L."/>
            <person name="Choi D."/>
        </authorList>
    </citation>
    <scope>NUCLEOTIDE SEQUENCE [LARGE SCALE GENOMIC DNA]</scope>
    <source>
        <strain evidence="3">cv. PBC81</strain>
    </source>
</reference>
<dbReference type="InterPro" id="IPR001087">
    <property type="entry name" value="GDSL"/>
</dbReference>
<sequence>MLELRVFRIQKDSYGLGACRIGVLGIPPIEGMPSQRTLNGGEKRERVDYLNQEAQLFNNKLADDLSSLKNKVPNSRLVYVDIYNLPLDVISNPQKYGFKVAENRCCGTGKIEIAELCTSVCSDDSDYVFLG</sequence>
<dbReference type="STRING" id="33114.A0A2G2VAG7"/>
<evidence type="ECO:0000313" key="3">
    <source>
        <dbReference type="Proteomes" id="UP000224567"/>
    </source>
</evidence>
<dbReference type="InterPro" id="IPR036514">
    <property type="entry name" value="SGNH_hydro_sf"/>
</dbReference>
<evidence type="ECO:0000313" key="2">
    <source>
        <dbReference type="EMBL" id="PHT29977.1"/>
    </source>
</evidence>
<dbReference type="InterPro" id="IPR050592">
    <property type="entry name" value="GDSL_lipolytic_enzyme"/>
</dbReference>
<protein>
    <recommendedName>
        <fullName evidence="4">GDSL esterase/lipase EXL3</fullName>
    </recommendedName>
</protein>
<evidence type="ECO:0008006" key="4">
    <source>
        <dbReference type="Google" id="ProtNLM"/>
    </source>
</evidence>